<gene>
    <name evidence="2" type="ORF">HPB51_010566</name>
</gene>
<evidence type="ECO:0000313" key="2">
    <source>
        <dbReference type="EMBL" id="KAH8030632.1"/>
    </source>
</evidence>
<reference evidence="2" key="1">
    <citation type="journal article" date="2020" name="Cell">
        <title>Large-Scale Comparative Analyses of Tick Genomes Elucidate Their Genetic Diversity and Vector Capacities.</title>
        <authorList>
            <consortium name="Tick Genome and Microbiome Consortium (TIGMIC)"/>
            <person name="Jia N."/>
            <person name="Wang J."/>
            <person name="Shi W."/>
            <person name="Du L."/>
            <person name="Sun Y."/>
            <person name="Zhan W."/>
            <person name="Jiang J.F."/>
            <person name="Wang Q."/>
            <person name="Zhang B."/>
            <person name="Ji P."/>
            <person name="Bell-Sakyi L."/>
            <person name="Cui X.M."/>
            <person name="Yuan T.T."/>
            <person name="Jiang B.G."/>
            <person name="Yang W.F."/>
            <person name="Lam T.T."/>
            <person name="Chang Q.C."/>
            <person name="Ding S.J."/>
            <person name="Wang X.J."/>
            <person name="Zhu J.G."/>
            <person name="Ruan X.D."/>
            <person name="Zhao L."/>
            <person name="Wei J.T."/>
            <person name="Ye R.Z."/>
            <person name="Que T.C."/>
            <person name="Du C.H."/>
            <person name="Zhou Y.H."/>
            <person name="Cheng J.X."/>
            <person name="Dai P.F."/>
            <person name="Guo W.B."/>
            <person name="Han X.H."/>
            <person name="Huang E.J."/>
            <person name="Li L.F."/>
            <person name="Wei W."/>
            <person name="Gao Y.C."/>
            <person name="Liu J.Z."/>
            <person name="Shao H.Z."/>
            <person name="Wang X."/>
            <person name="Wang C.C."/>
            <person name="Yang T.C."/>
            <person name="Huo Q.B."/>
            <person name="Li W."/>
            <person name="Chen H.Y."/>
            <person name="Chen S.E."/>
            <person name="Zhou L.G."/>
            <person name="Ni X.B."/>
            <person name="Tian J.H."/>
            <person name="Sheng Y."/>
            <person name="Liu T."/>
            <person name="Pan Y.S."/>
            <person name="Xia L.Y."/>
            <person name="Li J."/>
            <person name="Zhao F."/>
            <person name="Cao W.C."/>
        </authorList>
    </citation>
    <scope>NUCLEOTIDE SEQUENCE</scope>
    <source>
        <strain evidence="2">Rmic-2018</strain>
    </source>
</reference>
<evidence type="ECO:0000256" key="1">
    <source>
        <dbReference type="SAM" id="MobiDB-lite"/>
    </source>
</evidence>
<feature type="region of interest" description="Disordered" evidence="1">
    <location>
        <begin position="80"/>
        <end position="104"/>
    </location>
</feature>
<comment type="caution">
    <text evidence="2">The sequence shown here is derived from an EMBL/GenBank/DDBJ whole genome shotgun (WGS) entry which is preliminary data.</text>
</comment>
<dbReference type="EMBL" id="JABSTU010000005">
    <property type="protein sequence ID" value="KAH8030632.1"/>
    <property type="molecule type" value="Genomic_DNA"/>
</dbReference>
<protein>
    <submittedName>
        <fullName evidence="2">Uncharacterized protein</fullName>
    </submittedName>
</protein>
<name>A0A9J6E957_RHIMP</name>
<dbReference type="AlphaFoldDB" id="A0A9J6E957"/>
<evidence type="ECO:0000313" key="3">
    <source>
        <dbReference type="Proteomes" id="UP000821866"/>
    </source>
</evidence>
<reference evidence="2" key="2">
    <citation type="submission" date="2021-09" db="EMBL/GenBank/DDBJ databases">
        <authorList>
            <person name="Jia N."/>
            <person name="Wang J."/>
            <person name="Shi W."/>
            <person name="Du L."/>
            <person name="Sun Y."/>
            <person name="Zhan W."/>
            <person name="Jiang J."/>
            <person name="Wang Q."/>
            <person name="Zhang B."/>
            <person name="Ji P."/>
            <person name="Sakyi L.B."/>
            <person name="Cui X."/>
            <person name="Yuan T."/>
            <person name="Jiang B."/>
            <person name="Yang W."/>
            <person name="Lam T.T.-Y."/>
            <person name="Chang Q."/>
            <person name="Ding S."/>
            <person name="Wang X."/>
            <person name="Zhu J."/>
            <person name="Ruan X."/>
            <person name="Zhao L."/>
            <person name="Wei J."/>
            <person name="Que T."/>
            <person name="Du C."/>
            <person name="Cheng J."/>
            <person name="Dai P."/>
            <person name="Han X."/>
            <person name="Huang E."/>
            <person name="Gao Y."/>
            <person name="Liu J."/>
            <person name="Shao H."/>
            <person name="Ye R."/>
            <person name="Li L."/>
            <person name="Wei W."/>
            <person name="Wang X."/>
            <person name="Wang C."/>
            <person name="Huo Q."/>
            <person name="Li W."/>
            <person name="Guo W."/>
            <person name="Chen H."/>
            <person name="Chen S."/>
            <person name="Zhou L."/>
            <person name="Zhou L."/>
            <person name="Ni X."/>
            <person name="Tian J."/>
            <person name="Zhou Y."/>
            <person name="Sheng Y."/>
            <person name="Liu T."/>
            <person name="Pan Y."/>
            <person name="Xia L."/>
            <person name="Li J."/>
            <person name="Zhao F."/>
            <person name="Cao W."/>
        </authorList>
    </citation>
    <scope>NUCLEOTIDE SEQUENCE</scope>
    <source>
        <strain evidence="2">Rmic-2018</strain>
        <tissue evidence="2">Larvae</tissue>
    </source>
</reference>
<accession>A0A9J6E957</accession>
<proteinExistence type="predicted"/>
<dbReference type="Proteomes" id="UP000821866">
    <property type="component" value="Chromosome 3"/>
</dbReference>
<organism evidence="2 3">
    <name type="scientific">Rhipicephalus microplus</name>
    <name type="common">Cattle tick</name>
    <name type="synonym">Boophilus microplus</name>
    <dbReference type="NCBI Taxonomy" id="6941"/>
    <lineage>
        <taxon>Eukaryota</taxon>
        <taxon>Metazoa</taxon>
        <taxon>Ecdysozoa</taxon>
        <taxon>Arthropoda</taxon>
        <taxon>Chelicerata</taxon>
        <taxon>Arachnida</taxon>
        <taxon>Acari</taxon>
        <taxon>Parasitiformes</taxon>
        <taxon>Ixodida</taxon>
        <taxon>Ixodoidea</taxon>
        <taxon>Ixodidae</taxon>
        <taxon>Rhipicephalinae</taxon>
        <taxon>Rhipicephalus</taxon>
        <taxon>Boophilus</taxon>
    </lineage>
</organism>
<keyword evidence="3" id="KW-1185">Reference proteome</keyword>
<sequence length="250" mass="27186">MKACDSTPGRTGAPSSLQPLDALATTQALPRMISLQFNNLTVHLSASKLGKDIVPTVQVYLTPSSQLLKRIARVEGDGLDTNTGLKQDSMPHLSDSVTPAPLDKSATQKPQLLVMWSPSSPALEDMLIPVSPVPVTLQVKEQSKFTPPIRVLSGPPGQLLLTREPSPPGCVDGYRALVEIEESNSTNVTKHMEDMSMHSTALFATRPQLLDHKEIFFIGEKLVWLQGSRPGPMPFRDDHPGEAYVSGFDQ</sequence>